<organism evidence="2">
    <name type="scientific">uncultured Rubrobacteraceae bacterium</name>
    <dbReference type="NCBI Taxonomy" id="349277"/>
    <lineage>
        <taxon>Bacteria</taxon>
        <taxon>Bacillati</taxon>
        <taxon>Actinomycetota</taxon>
        <taxon>Rubrobacteria</taxon>
        <taxon>Rubrobacterales</taxon>
        <taxon>Rubrobacteraceae</taxon>
        <taxon>environmental samples</taxon>
    </lineage>
</organism>
<protein>
    <submittedName>
        <fullName evidence="2">Uncharacterized protein</fullName>
    </submittedName>
</protein>
<gene>
    <name evidence="2" type="ORF">AVDCRST_MAG82-746</name>
</gene>
<evidence type="ECO:0000256" key="1">
    <source>
        <dbReference type="SAM" id="MobiDB-lite"/>
    </source>
</evidence>
<feature type="compositionally biased region" description="Low complexity" evidence="1">
    <location>
        <begin position="1"/>
        <end position="11"/>
    </location>
</feature>
<name>A0A6J4PHG0_9ACTN</name>
<feature type="region of interest" description="Disordered" evidence="1">
    <location>
        <begin position="1"/>
        <end position="37"/>
    </location>
</feature>
<feature type="compositionally biased region" description="Basic residues" evidence="1">
    <location>
        <begin position="13"/>
        <end position="30"/>
    </location>
</feature>
<sequence length="37" mass="4262">GGAPGRLAARPLPRPRRHPREPRRAVRPRRRPGEFLV</sequence>
<feature type="non-terminal residue" evidence="2">
    <location>
        <position position="1"/>
    </location>
</feature>
<reference evidence="2" key="1">
    <citation type="submission" date="2020-02" db="EMBL/GenBank/DDBJ databases">
        <authorList>
            <person name="Meier V. D."/>
        </authorList>
    </citation>
    <scope>NUCLEOTIDE SEQUENCE</scope>
    <source>
        <strain evidence="2">AVDCRST_MAG82</strain>
    </source>
</reference>
<dbReference type="EMBL" id="CADCVA010000098">
    <property type="protein sequence ID" value="CAA9410203.1"/>
    <property type="molecule type" value="Genomic_DNA"/>
</dbReference>
<dbReference type="AlphaFoldDB" id="A0A6J4PHG0"/>
<accession>A0A6J4PHG0</accession>
<feature type="non-terminal residue" evidence="2">
    <location>
        <position position="37"/>
    </location>
</feature>
<evidence type="ECO:0000313" key="2">
    <source>
        <dbReference type="EMBL" id="CAA9410203.1"/>
    </source>
</evidence>
<proteinExistence type="predicted"/>